<dbReference type="InterPro" id="IPR029063">
    <property type="entry name" value="SAM-dependent_MTases_sf"/>
</dbReference>
<feature type="compositionally biased region" description="Polar residues" evidence="1">
    <location>
        <begin position="298"/>
        <end position="309"/>
    </location>
</feature>
<keyword evidence="2" id="KW-0808">Transferase</keyword>
<dbReference type="PANTHER" id="PTHR43464">
    <property type="entry name" value="METHYLTRANSFERASE"/>
    <property type="match status" value="1"/>
</dbReference>
<dbReference type="AlphaFoldDB" id="A0A518EMA5"/>
<evidence type="ECO:0000313" key="3">
    <source>
        <dbReference type="Proteomes" id="UP000320390"/>
    </source>
</evidence>
<evidence type="ECO:0000313" key="2">
    <source>
        <dbReference type="EMBL" id="QDV05217.1"/>
    </source>
</evidence>
<dbReference type="SUPFAM" id="SSF53335">
    <property type="entry name" value="S-adenosyl-L-methionine-dependent methyltransferases"/>
    <property type="match status" value="1"/>
</dbReference>
<protein>
    <submittedName>
        <fullName evidence="2">Ubiquinone biosynthesis O-methyltransferase</fullName>
        <ecNumber evidence="2">2.1.1.222</ecNumber>
    </submittedName>
</protein>
<organism evidence="2 3">
    <name type="scientific">Saltatorellus ferox</name>
    <dbReference type="NCBI Taxonomy" id="2528018"/>
    <lineage>
        <taxon>Bacteria</taxon>
        <taxon>Pseudomonadati</taxon>
        <taxon>Planctomycetota</taxon>
        <taxon>Planctomycetia</taxon>
        <taxon>Planctomycetia incertae sedis</taxon>
        <taxon>Saltatorellus</taxon>
    </lineage>
</organism>
<keyword evidence="2" id="KW-0489">Methyltransferase</keyword>
<keyword evidence="2" id="KW-0830">Ubiquinone</keyword>
<dbReference type="EC" id="2.1.1.222" evidence="2"/>
<dbReference type="CDD" id="cd02440">
    <property type="entry name" value="AdoMet_MTases"/>
    <property type="match status" value="1"/>
</dbReference>
<dbReference type="Pfam" id="PF13489">
    <property type="entry name" value="Methyltransf_23"/>
    <property type="match status" value="1"/>
</dbReference>
<keyword evidence="3" id="KW-1185">Reference proteome</keyword>
<gene>
    <name evidence="2" type="primary">ubiG_1</name>
    <name evidence="2" type="ORF">Poly30_07130</name>
</gene>
<dbReference type="EMBL" id="CP036434">
    <property type="protein sequence ID" value="QDV05217.1"/>
    <property type="molecule type" value="Genomic_DNA"/>
</dbReference>
<dbReference type="Proteomes" id="UP000320390">
    <property type="component" value="Chromosome"/>
</dbReference>
<dbReference type="GO" id="GO:0102208">
    <property type="term" value="F:2-polyprenyl-6-hydroxyphenol methylase activity"/>
    <property type="evidence" value="ECO:0007669"/>
    <property type="project" value="UniProtKB-EC"/>
</dbReference>
<dbReference type="RefSeq" id="WP_419190908.1">
    <property type="nucleotide sequence ID" value="NZ_CP036434.1"/>
</dbReference>
<dbReference type="Gene3D" id="3.40.50.150">
    <property type="entry name" value="Vaccinia Virus protein VP39"/>
    <property type="match status" value="1"/>
</dbReference>
<proteinExistence type="predicted"/>
<dbReference type="GO" id="GO:0032259">
    <property type="term" value="P:methylation"/>
    <property type="evidence" value="ECO:0007669"/>
    <property type="project" value="UniProtKB-KW"/>
</dbReference>
<name>A0A518EMA5_9BACT</name>
<sequence length="309" mass="34570">MKSATRGPRTPKFELARRTLGKLSLGERLLLWLSRHPEDVEVVSDYEAPGAAWTVDNALQPFEAVFPGFRDAIRGKRVLDYGCGDGFQAIALARAGAADVVGVEVSQARLRHARALAGETRTEGVEFTEKAEGRFDVVISLDAVEHFLEPEENLREMVAALTPEGRVFVTFGPLWFAPFGHHMHFFAPWPWLNLLFSERTVYRIRSLYRKDGATTYAPDLNRMTVKKFRSLLKSSGVRVESLRYGTVKDLPIVAHIPLLRELFVNQANAVLGRNLDEVIPHAAPATAKQKDRDRRVRNQPSQSVSVPSA</sequence>
<dbReference type="PANTHER" id="PTHR43464:SF23">
    <property type="entry name" value="JUVENILE HORMONE ACID O-METHYLTRANSFERASE"/>
    <property type="match status" value="1"/>
</dbReference>
<reference evidence="2 3" key="1">
    <citation type="submission" date="2019-02" db="EMBL/GenBank/DDBJ databases">
        <title>Deep-cultivation of Planctomycetes and their phenomic and genomic characterization uncovers novel biology.</title>
        <authorList>
            <person name="Wiegand S."/>
            <person name="Jogler M."/>
            <person name="Boedeker C."/>
            <person name="Pinto D."/>
            <person name="Vollmers J."/>
            <person name="Rivas-Marin E."/>
            <person name="Kohn T."/>
            <person name="Peeters S.H."/>
            <person name="Heuer A."/>
            <person name="Rast P."/>
            <person name="Oberbeckmann S."/>
            <person name="Bunk B."/>
            <person name="Jeske O."/>
            <person name="Meyerdierks A."/>
            <person name="Storesund J.E."/>
            <person name="Kallscheuer N."/>
            <person name="Luecker S."/>
            <person name="Lage O.M."/>
            <person name="Pohl T."/>
            <person name="Merkel B.J."/>
            <person name="Hornburger P."/>
            <person name="Mueller R.-W."/>
            <person name="Bruemmer F."/>
            <person name="Labrenz M."/>
            <person name="Spormann A.M."/>
            <person name="Op den Camp H."/>
            <person name="Overmann J."/>
            <person name="Amann R."/>
            <person name="Jetten M.S.M."/>
            <person name="Mascher T."/>
            <person name="Medema M.H."/>
            <person name="Devos D.P."/>
            <person name="Kaster A.-K."/>
            <person name="Ovreas L."/>
            <person name="Rohde M."/>
            <person name="Galperin M.Y."/>
            <person name="Jogler C."/>
        </authorList>
    </citation>
    <scope>NUCLEOTIDE SEQUENCE [LARGE SCALE GENOMIC DNA]</scope>
    <source>
        <strain evidence="2 3">Poly30</strain>
    </source>
</reference>
<evidence type="ECO:0000256" key="1">
    <source>
        <dbReference type="SAM" id="MobiDB-lite"/>
    </source>
</evidence>
<feature type="region of interest" description="Disordered" evidence="1">
    <location>
        <begin position="282"/>
        <end position="309"/>
    </location>
</feature>
<dbReference type="GO" id="GO:0010420">
    <property type="term" value="F:polyprenyldihydroxybenzoate methyltransferase activity"/>
    <property type="evidence" value="ECO:0007669"/>
    <property type="project" value="TreeGrafter"/>
</dbReference>
<accession>A0A518EMA5</accession>